<dbReference type="Proteomes" id="UP000011668">
    <property type="component" value="Unassembled WGS sequence"/>
</dbReference>
<comment type="caution">
    <text evidence="3">The sequence shown here is derived from an EMBL/GenBank/DDBJ whole genome shotgun (WGS) entry which is preliminary data.</text>
</comment>
<evidence type="ECO:0000313" key="4">
    <source>
        <dbReference type="Proteomes" id="UP000011668"/>
    </source>
</evidence>
<evidence type="ECO:0000256" key="1">
    <source>
        <dbReference type="SAM" id="MobiDB-lite"/>
    </source>
</evidence>
<dbReference type="STRING" id="983506.L8WV12"/>
<name>L8WV12_THACA</name>
<dbReference type="HOGENOM" id="CLU_921903_0_0_1"/>
<reference evidence="3 4" key="1">
    <citation type="journal article" date="2013" name="Nat. Commun.">
        <title>The evolution and pathogenic mechanisms of the rice sheath blight pathogen.</title>
        <authorList>
            <person name="Zheng A."/>
            <person name="Lin R."/>
            <person name="Xu L."/>
            <person name="Qin P."/>
            <person name="Tang C."/>
            <person name="Ai P."/>
            <person name="Zhang D."/>
            <person name="Liu Y."/>
            <person name="Sun Z."/>
            <person name="Feng H."/>
            <person name="Wang Y."/>
            <person name="Chen Y."/>
            <person name="Liang X."/>
            <person name="Fu R."/>
            <person name="Li Q."/>
            <person name="Zhang J."/>
            <person name="Yu X."/>
            <person name="Xie Z."/>
            <person name="Ding L."/>
            <person name="Guan P."/>
            <person name="Tang J."/>
            <person name="Liang Y."/>
            <person name="Wang S."/>
            <person name="Deng Q."/>
            <person name="Li S."/>
            <person name="Zhu J."/>
            <person name="Wang L."/>
            <person name="Liu H."/>
            <person name="Li P."/>
        </authorList>
    </citation>
    <scope>NUCLEOTIDE SEQUENCE [LARGE SCALE GENOMIC DNA]</scope>
    <source>
        <strain evidence="4">AG-1 IA</strain>
    </source>
</reference>
<proteinExistence type="predicted"/>
<gene>
    <name evidence="3" type="ORF">AG1IA_05330</name>
</gene>
<sequence>MMKFAAASLAFAALAVAQNDPSINSPCVTLNSWCLFMLTNLAFHIGPRLSSANPFSSLGQQPRCRSTFREIIPGGQPGAAPLHDFGVQEPNKKSLTWTVNQPAGTDVTFQIKDADGAVAYSATTPIQNSSDSSCLKGGSSAPAQLAPGTTGASSSTQAPPPATTPAGTPPAGTSTSSGNASTRPPATATSVPTPSSTNAPAANGALPIAQAGWTGLIGLLAALIVQSWSSCYERGPLELSSCPSSHSDLRHHPGKVGFGLLEIAMLPRSNRMRVKPYGITSYQTIGDDIRVLPFLYNIGMNS</sequence>
<feature type="compositionally biased region" description="Low complexity" evidence="1">
    <location>
        <begin position="129"/>
        <end position="157"/>
    </location>
</feature>
<dbReference type="PANTHER" id="PTHR37487">
    <property type="entry name" value="CHROMOSOME 1, WHOLE GENOME SHOTGUN SEQUENCE"/>
    <property type="match status" value="1"/>
</dbReference>
<protein>
    <submittedName>
        <fullName evidence="3">Uncharacterized protein</fullName>
    </submittedName>
</protein>
<dbReference type="AlphaFoldDB" id="L8WV12"/>
<evidence type="ECO:0000256" key="2">
    <source>
        <dbReference type="SAM" id="SignalP"/>
    </source>
</evidence>
<evidence type="ECO:0000313" key="3">
    <source>
        <dbReference type="EMBL" id="ELU40637.1"/>
    </source>
</evidence>
<dbReference type="EMBL" id="AFRT01001368">
    <property type="protein sequence ID" value="ELU40637.1"/>
    <property type="molecule type" value="Genomic_DNA"/>
</dbReference>
<keyword evidence="2" id="KW-0732">Signal</keyword>
<feature type="region of interest" description="Disordered" evidence="1">
    <location>
        <begin position="128"/>
        <end position="198"/>
    </location>
</feature>
<accession>L8WV12</accession>
<feature type="chain" id="PRO_5003996960" evidence="2">
    <location>
        <begin position="18"/>
        <end position="302"/>
    </location>
</feature>
<feature type="compositionally biased region" description="Low complexity" evidence="1">
    <location>
        <begin position="164"/>
        <end position="198"/>
    </location>
</feature>
<organism evidence="3 4">
    <name type="scientific">Thanatephorus cucumeris (strain AG1-IA)</name>
    <name type="common">Rice sheath blight fungus</name>
    <name type="synonym">Rhizoctonia solani</name>
    <dbReference type="NCBI Taxonomy" id="983506"/>
    <lineage>
        <taxon>Eukaryota</taxon>
        <taxon>Fungi</taxon>
        <taxon>Dikarya</taxon>
        <taxon>Basidiomycota</taxon>
        <taxon>Agaricomycotina</taxon>
        <taxon>Agaricomycetes</taxon>
        <taxon>Cantharellales</taxon>
        <taxon>Ceratobasidiaceae</taxon>
        <taxon>Rhizoctonia</taxon>
        <taxon>Rhizoctonia solani AG-1</taxon>
    </lineage>
</organism>
<feature type="signal peptide" evidence="2">
    <location>
        <begin position="1"/>
        <end position="17"/>
    </location>
</feature>
<dbReference type="OrthoDB" id="3362246at2759"/>
<keyword evidence="4" id="KW-1185">Reference proteome</keyword>
<dbReference type="PANTHER" id="PTHR37487:SF2">
    <property type="entry name" value="EXPRESSED PROTEIN"/>
    <property type="match status" value="1"/>
</dbReference>